<evidence type="ECO:0000256" key="10">
    <source>
        <dbReference type="ARBA" id="ARBA00022958"/>
    </source>
</evidence>
<dbReference type="EMBL" id="CP001357">
    <property type="protein sequence ID" value="ACN84766.1"/>
    <property type="molecule type" value="Genomic_DNA"/>
</dbReference>
<evidence type="ECO:0000256" key="8">
    <source>
        <dbReference type="ARBA" id="ARBA00022840"/>
    </source>
</evidence>
<comment type="function">
    <text evidence="12">Catalyzes the phosphorylation of ribose at O-5 in a reaction requiring ATP and magnesium. The resulting D-ribose-5-phosphate can then be used either for sythesis of nucleotides, histidine, and tryptophan, or as a component of the pentose phosphate pathway.</text>
</comment>
<keyword evidence="12" id="KW-0963">Cytoplasm</keyword>
<dbReference type="SUPFAM" id="SSF53613">
    <property type="entry name" value="Ribokinase-like"/>
    <property type="match status" value="1"/>
</dbReference>
<evidence type="ECO:0000313" key="14">
    <source>
        <dbReference type="EMBL" id="ACN84766.1"/>
    </source>
</evidence>
<comment type="pathway">
    <text evidence="12">Carbohydrate metabolism; D-ribose degradation; D-ribose 5-phosphate from beta-D-ribopyranose: step 2/2.</text>
</comment>
<dbReference type="UniPathway" id="UPA00916">
    <property type="reaction ID" value="UER00889"/>
</dbReference>
<evidence type="ECO:0000256" key="1">
    <source>
        <dbReference type="ARBA" id="ARBA00005380"/>
    </source>
</evidence>
<evidence type="ECO:0000313" key="15">
    <source>
        <dbReference type="Proteomes" id="UP000001803"/>
    </source>
</evidence>
<evidence type="ECO:0000256" key="11">
    <source>
        <dbReference type="ARBA" id="ARBA00023277"/>
    </source>
</evidence>
<accession>A0A3B6VLI9</accession>
<dbReference type="InterPro" id="IPR002173">
    <property type="entry name" value="Carboh/pur_kinase_PfkB_CS"/>
</dbReference>
<evidence type="ECO:0000256" key="9">
    <source>
        <dbReference type="ARBA" id="ARBA00022842"/>
    </source>
</evidence>
<dbReference type="GO" id="GO:0005737">
    <property type="term" value="C:cytoplasm"/>
    <property type="evidence" value="ECO:0007669"/>
    <property type="project" value="UniProtKB-SubCell"/>
</dbReference>
<comment type="subcellular location">
    <subcellularLocation>
        <location evidence="12">Cytoplasm</location>
    </subcellularLocation>
</comment>
<keyword evidence="15" id="KW-1185">Reference proteome</keyword>
<dbReference type="InterPro" id="IPR029056">
    <property type="entry name" value="Ribokinase-like"/>
</dbReference>
<dbReference type="GO" id="GO:0046872">
    <property type="term" value="F:metal ion binding"/>
    <property type="evidence" value="ECO:0007669"/>
    <property type="project" value="UniProtKB-KW"/>
</dbReference>
<name>A0A3B6VLI9_BRAHW</name>
<comment type="similarity">
    <text evidence="12">Belongs to the carbohydrate kinase PfkB family. Ribokinase subfamily.</text>
</comment>
<evidence type="ECO:0000256" key="7">
    <source>
        <dbReference type="ARBA" id="ARBA00022777"/>
    </source>
</evidence>
<keyword evidence="5 12" id="KW-0479">Metal-binding</keyword>
<keyword evidence="8 12" id="KW-0067">ATP-binding</keyword>
<feature type="binding site" evidence="12">
    <location>
        <position position="269"/>
    </location>
    <ligand>
        <name>K(+)</name>
        <dbReference type="ChEBI" id="CHEBI:29103"/>
    </ligand>
</feature>
<comment type="similarity">
    <text evidence="1">Belongs to the carbohydrate kinase pfkB family.</text>
</comment>
<evidence type="ECO:0000256" key="2">
    <source>
        <dbReference type="ARBA" id="ARBA00012035"/>
    </source>
</evidence>
<dbReference type="EC" id="2.7.1.15" evidence="2 12"/>
<comment type="catalytic activity">
    <reaction evidence="12">
        <text>D-ribose + ATP = D-ribose 5-phosphate + ADP + H(+)</text>
        <dbReference type="Rhea" id="RHEA:13697"/>
        <dbReference type="ChEBI" id="CHEBI:15378"/>
        <dbReference type="ChEBI" id="CHEBI:30616"/>
        <dbReference type="ChEBI" id="CHEBI:47013"/>
        <dbReference type="ChEBI" id="CHEBI:78346"/>
        <dbReference type="ChEBI" id="CHEBI:456216"/>
        <dbReference type="EC" id="2.7.1.15"/>
    </reaction>
</comment>
<dbReference type="KEGG" id="bhy:BHWA1_02311"/>
<keyword evidence="11 12" id="KW-0119">Carbohydrate metabolism</keyword>
<feature type="binding site" evidence="12">
    <location>
        <position position="183"/>
    </location>
    <ligand>
        <name>ATP</name>
        <dbReference type="ChEBI" id="CHEBI:30616"/>
    </ligand>
</feature>
<dbReference type="Gene3D" id="3.40.1190.20">
    <property type="match status" value="1"/>
</dbReference>
<evidence type="ECO:0000259" key="13">
    <source>
        <dbReference type="Pfam" id="PF00294"/>
    </source>
</evidence>
<feature type="binding site" evidence="12">
    <location>
        <position position="272"/>
    </location>
    <ligand>
        <name>K(+)</name>
        <dbReference type="ChEBI" id="CHEBI:29103"/>
    </ligand>
</feature>
<feature type="domain" description="Carbohydrate kinase PfkB" evidence="13">
    <location>
        <begin position="3"/>
        <end position="281"/>
    </location>
</feature>
<protein>
    <recommendedName>
        <fullName evidence="3 12">Ribokinase</fullName>
        <shortName evidence="12">RK</shortName>
        <ecNumber evidence="2 12">2.7.1.15</ecNumber>
    </recommendedName>
</protein>
<dbReference type="CDD" id="cd01174">
    <property type="entry name" value="ribokinase"/>
    <property type="match status" value="1"/>
</dbReference>
<dbReference type="PRINTS" id="PR00990">
    <property type="entry name" value="RIBOKINASE"/>
</dbReference>
<feature type="binding site" evidence="12">
    <location>
        <position position="239"/>
    </location>
    <ligand>
        <name>substrate</name>
    </ligand>
</feature>
<feature type="binding site" evidence="12">
    <location>
        <position position="235"/>
    </location>
    <ligand>
        <name>K(+)</name>
        <dbReference type="ChEBI" id="CHEBI:29103"/>
    </ligand>
</feature>
<dbReference type="InterPro" id="IPR011611">
    <property type="entry name" value="PfkB_dom"/>
</dbReference>
<dbReference type="PANTHER" id="PTHR10584:SF166">
    <property type="entry name" value="RIBOKINASE"/>
    <property type="match status" value="1"/>
</dbReference>
<feature type="binding site" evidence="12">
    <location>
        <begin position="207"/>
        <end position="212"/>
    </location>
    <ligand>
        <name>ATP</name>
        <dbReference type="ChEBI" id="CHEBI:30616"/>
    </ligand>
</feature>
<organism evidence="14 15">
    <name type="scientific">Brachyspira hyodysenteriae (strain ATCC 49526 / WA1)</name>
    <dbReference type="NCBI Taxonomy" id="565034"/>
    <lineage>
        <taxon>Bacteria</taxon>
        <taxon>Pseudomonadati</taxon>
        <taxon>Spirochaetota</taxon>
        <taxon>Spirochaetia</taxon>
        <taxon>Brachyspirales</taxon>
        <taxon>Brachyspiraceae</taxon>
        <taxon>Brachyspira</taxon>
    </lineage>
</organism>
<feature type="binding site" evidence="12">
    <location>
        <begin position="12"/>
        <end position="14"/>
    </location>
    <ligand>
        <name>substrate</name>
    </ligand>
</feature>
<feature type="binding site" evidence="12">
    <location>
        <position position="233"/>
    </location>
    <ligand>
        <name>K(+)</name>
        <dbReference type="ChEBI" id="CHEBI:29103"/>
    </ligand>
</feature>
<dbReference type="PROSITE" id="PS00583">
    <property type="entry name" value="PFKB_KINASES_1"/>
    <property type="match status" value="1"/>
</dbReference>
<evidence type="ECO:0000256" key="3">
    <source>
        <dbReference type="ARBA" id="ARBA00016943"/>
    </source>
</evidence>
<keyword evidence="7 12" id="KW-0418">Kinase</keyword>
<keyword evidence="10 12" id="KW-0630">Potassium</keyword>
<comment type="activity regulation">
    <text evidence="12">Activated by a monovalent cation that binds near, but not in, the active site. The most likely occupant of the site in vivo is potassium. Ion binding induces a conformational change that may alter substrate affinity.</text>
</comment>
<dbReference type="InterPro" id="IPR002139">
    <property type="entry name" value="Ribo/fructo_kinase"/>
</dbReference>
<feature type="binding site" evidence="12">
    <location>
        <position position="278"/>
    </location>
    <ligand>
        <name>K(+)</name>
        <dbReference type="ChEBI" id="CHEBI:29103"/>
    </ligand>
</feature>
<dbReference type="STRING" id="565034.BHWA1_02311"/>
<gene>
    <name evidence="12 14" type="primary">rbsK</name>
    <name evidence="14" type="ordered locus">BHWA1_02311</name>
</gene>
<reference evidence="14 15" key="1">
    <citation type="journal article" date="2009" name="PLoS ONE">
        <title>Genome sequence of the pathogenic intestinal spirochete Brachyspira hyodysenteriae reveals adaptations to its lifestyle in the porcine large intestine.</title>
        <authorList>
            <person name="Bellgard M.I."/>
            <person name="Wanchanthuek P."/>
            <person name="La T."/>
            <person name="Ryan K."/>
            <person name="Moolhuijzen P."/>
            <person name="Albertyn Z."/>
            <person name="Shaban B."/>
            <person name="Motro Y."/>
            <person name="Dunn D.S."/>
            <person name="Schibeci D."/>
            <person name="Hunter A."/>
            <person name="Barrero R."/>
            <person name="Phillips N.D."/>
            <person name="Hampson D.J."/>
        </authorList>
    </citation>
    <scope>NUCLEOTIDE SEQUENCE [LARGE SCALE GENOMIC DNA]</scope>
    <source>
        <strain evidence="15">ATCC 49526 / WA1</strain>
    </source>
</reference>
<dbReference type="Pfam" id="PF00294">
    <property type="entry name" value="PfkB"/>
    <property type="match status" value="1"/>
</dbReference>
<feature type="binding site" evidence="12">
    <location>
        <begin position="40"/>
        <end position="44"/>
    </location>
    <ligand>
        <name>substrate</name>
    </ligand>
</feature>
<evidence type="ECO:0000256" key="5">
    <source>
        <dbReference type="ARBA" id="ARBA00022723"/>
    </source>
</evidence>
<comment type="caution">
    <text evidence="12">Lacks conserved residue(s) required for the propagation of feature annotation.</text>
</comment>
<sequence>MSKKVLVIGSINKDLVVTAPRFPKEGETILGNSFYTGNGGKGANQACAIGKLGGDVSILGAVGDDSFAKDLCNALISNNVNTDNLIVKNNVSTGIAVITVTEYGANNIIVAQGANALITKDDIKEELISLYDIIVIQLEIPLEIAEYAAYIAKKLGKTVVLNPSPAVKLSRDFLSYADILIPNETEIDIIGGIDYAFECGVKNIILTLGANGCDFINKEGRKHFDAYKVNVVDTTAAGDSFLGGVVRMIADNKSIEEAIIFATKVSNITVTRKGAIDSIPTYDEVVSKKWCQIPM</sequence>
<dbReference type="AlphaFoldDB" id="A0A3B6VLI9"/>
<dbReference type="GO" id="GO:0005524">
    <property type="term" value="F:ATP binding"/>
    <property type="evidence" value="ECO:0007669"/>
    <property type="project" value="UniProtKB-UniRule"/>
</dbReference>
<dbReference type="PROSITE" id="PS00584">
    <property type="entry name" value="PFKB_KINASES_2"/>
    <property type="match status" value="1"/>
</dbReference>
<keyword evidence="4 12" id="KW-0808">Transferase</keyword>
<dbReference type="GO" id="GO:0019303">
    <property type="term" value="P:D-ribose catabolic process"/>
    <property type="evidence" value="ECO:0007669"/>
    <property type="project" value="UniProtKB-UniRule"/>
</dbReference>
<evidence type="ECO:0000256" key="6">
    <source>
        <dbReference type="ARBA" id="ARBA00022741"/>
    </source>
</evidence>
<dbReference type="Proteomes" id="UP000001803">
    <property type="component" value="Chromosome"/>
</dbReference>
<feature type="active site" description="Proton acceptor" evidence="12">
    <location>
        <position position="239"/>
    </location>
</feature>
<evidence type="ECO:0000256" key="4">
    <source>
        <dbReference type="ARBA" id="ARBA00022679"/>
    </source>
</evidence>
<dbReference type="InterPro" id="IPR011877">
    <property type="entry name" value="Ribokinase"/>
</dbReference>
<dbReference type="PANTHER" id="PTHR10584">
    <property type="entry name" value="SUGAR KINASE"/>
    <property type="match status" value="1"/>
</dbReference>
<dbReference type="RefSeq" id="WP_012671798.1">
    <property type="nucleotide sequence ID" value="NC_012225.1"/>
</dbReference>
<feature type="binding site" evidence="12">
    <location>
        <begin position="238"/>
        <end position="239"/>
    </location>
    <ligand>
        <name>ATP</name>
        <dbReference type="ChEBI" id="CHEBI:30616"/>
    </ligand>
</feature>
<proteinExistence type="inferred from homology"/>
<keyword evidence="9 12" id="KW-0460">Magnesium</keyword>
<dbReference type="GO" id="GO:0004747">
    <property type="term" value="F:ribokinase activity"/>
    <property type="evidence" value="ECO:0007669"/>
    <property type="project" value="UniProtKB-UniRule"/>
</dbReference>
<dbReference type="HAMAP" id="MF_01987">
    <property type="entry name" value="Ribokinase"/>
    <property type="match status" value="1"/>
</dbReference>
<feature type="binding site" evidence="12">
    <location>
        <position position="274"/>
    </location>
    <ligand>
        <name>K(+)</name>
        <dbReference type="ChEBI" id="CHEBI:29103"/>
    </ligand>
</feature>
<dbReference type="NCBIfam" id="TIGR02152">
    <property type="entry name" value="D_ribokin_bact"/>
    <property type="match status" value="1"/>
</dbReference>
<comment type="cofactor">
    <cofactor evidence="12">
        <name>Mg(2+)</name>
        <dbReference type="ChEBI" id="CHEBI:18420"/>
    </cofactor>
    <text evidence="12">Requires a divalent cation, most likely magnesium in vivo, as an electrophilic catalyst to aid phosphoryl group transfer. It is the chelate of the metal and the nucleotide that is the actual substrate.</text>
</comment>
<feature type="binding site" evidence="12">
    <location>
        <position position="139"/>
    </location>
    <ligand>
        <name>substrate</name>
    </ligand>
</feature>
<evidence type="ECO:0000256" key="12">
    <source>
        <dbReference type="HAMAP-Rule" id="MF_01987"/>
    </source>
</evidence>
<keyword evidence="6 12" id="KW-0547">Nucleotide-binding</keyword>
<comment type="subunit">
    <text evidence="12">Homodimer.</text>
</comment>